<dbReference type="GO" id="GO:0003700">
    <property type="term" value="F:DNA-binding transcription factor activity"/>
    <property type="evidence" value="ECO:0007669"/>
    <property type="project" value="InterPro"/>
</dbReference>
<accession>A0A0K2VZ11</accession>
<proteinExistence type="predicted"/>
<keyword evidence="1" id="KW-0805">Transcription regulation</keyword>
<dbReference type="SUPFAM" id="SSF46689">
    <property type="entry name" value="Homeodomain-like"/>
    <property type="match status" value="2"/>
</dbReference>
<dbReference type="Pfam" id="PF12833">
    <property type="entry name" value="HTH_18"/>
    <property type="match status" value="1"/>
</dbReference>
<dbReference type="AlphaFoldDB" id="A0A0K2VZ11"/>
<dbReference type="GO" id="GO:0043565">
    <property type="term" value="F:sequence-specific DNA binding"/>
    <property type="evidence" value="ECO:0007669"/>
    <property type="project" value="InterPro"/>
</dbReference>
<protein>
    <submittedName>
        <fullName evidence="4">Transcriptional regulator, AraC family</fullName>
    </submittedName>
</protein>
<sequence>MADFADLKAMALRHADAKPQPNMPRLSVSTFDRPSEPGWLVYDPVVCFVLQGAKQVFIGDQVLEYGAGHCMVVAAELAAMGQISEASAEQPYVALNLYIDPAVISALLMEMGGMPEPPTDKGFGVSPAGPALIEAWRRLVELLDRPNEIPVMARHREHELMFRLLMGPQGALLRQIAGTGSRLSHIRRAIAWMRERYTEHLSIEAMAAVAGMSVSVFHRRFKAITGLSPLQYQKQIRLHEARRRLIAEHAEAAIVAYAVGYESASQFSREYKRLFGAPPRQDAGRQSIVAPGP</sequence>
<evidence type="ECO:0000313" key="5">
    <source>
        <dbReference type="Proteomes" id="UP000182888"/>
    </source>
</evidence>
<dbReference type="Pfam" id="PF06719">
    <property type="entry name" value="AraC_N"/>
    <property type="match status" value="1"/>
</dbReference>
<dbReference type="InterPro" id="IPR009057">
    <property type="entry name" value="Homeodomain-like_sf"/>
</dbReference>
<gene>
    <name evidence="4" type="ORF">MPL1032_220098</name>
</gene>
<dbReference type="PROSITE" id="PS01124">
    <property type="entry name" value="HTH_ARAC_FAMILY_2"/>
    <property type="match status" value="1"/>
</dbReference>
<evidence type="ECO:0000256" key="1">
    <source>
        <dbReference type="ARBA" id="ARBA00023015"/>
    </source>
</evidence>
<dbReference type="PANTHER" id="PTHR43436:SF1">
    <property type="entry name" value="TRANSCRIPTIONAL REGULATORY PROTEIN"/>
    <property type="match status" value="1"/>
</dbReference>
<dbReference type="InterPro" id="IPR009594">
    <property type="entry name" value="Tscrpt_reg_HTH_AraC_N"/>
</dbReference>
<dbReference type="Proteomes" id="UP000182888">
    <property type="component" value="Unassembled WGS sequence"/>
</dbReference>
<evidence type="ECO:0000256" key="2">
    <source>
        <dbReference type="ARBA" id="ARBA00023163"/>
    </source>
</evidence>
<dbReference type="Gene3D" id="1.10.10.60">
    <property type="entry name" value="Homeodomain-like"/>
    <property type="match status" value="2"/>
</dbReference>
<organism evidence="4 5">
    <name type="scientific">Mesorhizobium plurifarium</name>
    <dbReference type="NCBI Taxonomy" id="69974"/>
    <lineage>
        <taxon>Bacteria</taxon>
        <taxon>Pseudomonadati</taxon>
        <taxon>Pseudomonadota</taxon>
        <taxon>Alphaproteobacteria</taxon>
        <taxon>Hyphomicrobiales</taxon>
        <taxon>Phyllobacteriaceae</taxon>
        <taxon>Mesorhizobium</taxon>
    </lineage>
</organism>
<dbReference type="InterPro" id="IPR018060">
    <property type="entry name" value="HTH_AraC"/>
</dbReference>
<dbReference type="PANTHER" id="PTHR43436">
    <property type="entry name" value="ARAC-FAMILY TRANSCRIPTIONAL REGULATOR"/>
    <property type="match status" value="1"/>
</dbReference>
<name>A0A0K2VZ11_MESPL</name>
<evidence type="ECO:0000259" key="3">
    <source>
        <dbReference type="PROSITE" id="PS01124"/>
    </source>
</evidence>
<evidence type="ECO:0000313" key="4">
    <source>
        <dbReference type="EMBL" id="CDX57665.1"/>
    </source>
</evidence>
<reference evidence="5" key="1">
    <citation type="submission" date="2014-08" db="EMBL/GenBank/DDBJ databases">
        <authorList>
            <person name="Edwards T."/>
        </authorList>
    </citation>
    <scope>NUCLEOTIDE SEQUENCE [LARGE SCALE GENOMIC DNA]</scope>
</reference>
<keyword evidence="2" id="KW-0804">Transcription</keyword>
<dbReference type="SMART" id="SM00342">
    <property type="entry name" value="HTH_ARAC"/>
    <property type="match status" value="1"/>
</dbReference>
<dbReference type="EMBL" id="CCND01000015">
    <property type="protein sequence ID" value="CDX57665.1"/>
    <property type="molecule type" value="Genomic_DNA"/>
</dbReference>
<feature type="domain" description="HTH araC/xylS-type" evidence="3">
    <location>
        <begin position="187"/>
        <end position="285"/>
    </location>
</feature>